<dbReference type="Proteomes" id="UP000324222">
    <property type="component" value="Unassembled WGS sequence"/>
</dbReference>
<evidence type="ECO:0000313" key="3">
    <source>
        <dbReference type="Proteomes" id="UP000324222"/>
    </source>
</evidence>
<dbReference type="AlphaFoldDB" id="A0A5B7H3B0"/>
<feature type="region of interest" description="Disordered" evidence="1">
    <location>
        <begin position="40"/>
        <end position="75"/>
    </location>
</feature>
<sequence length="106" mass="12215">MNSRGHQHITLTHHSTRSRHTTILSPTKVQSQLHWNTISRHNPQRHRFPSSMMVSGERRREGLVRGKEKREGGEGAEVEIYGALSRSVGTTLRHPEPRDSRTQLFE</sequence>
<evidence type="ECO:0000256" key="1">
    <source>
        <dbReference type="SAM" id="MobiDB-lite"/>
    </source>
</evidence>
<feature type="compositionally biased region" description="Basic and acidic residues" evidence="1">
    <location>
        <begin position="56"/>
        <end position="73"/>
    </location>
</feature>
<reference evidence="2 3" key="1">
    <citation type="submission" date="2019-05" db="EMBL/GenBank/DDBJ databases">
        <title>Another draft genome of Portunus trituberculatus and its Hox gene families provides insights of decapod evolution.</title>
        <authorList>
            <person name="Jeong J.-H."/>
            <person name="Song I."/>
            <person name="Kim S."/>
            <person name="Choi T."/>
            <person name="Kim D."/>
            <person name="Ryu S."/>
            <person name="Kim W."/>
        </authorList>
    </citation>
    <scope>NUCLEOTIDE SEQUENCE [LARGE SCALE GENOMIC DNA]</scope>
    <source>
        <tissue evidence="2">Muscle</tissue>
    </source>
</reference>
<feature type="region of interest" description="Disordered" evidence="1">
    <location>
        <begin position="1"/>
        <end position="26"/>
    </location>
</feature>
<proteinExistence type="predicted"/>
<evidence type="ECO:0000313" key="2">
    <source>
        <dbReference type="EMBL" id="MPC64165.1"/>
    </source>
</evidence>
<name>A0A5B7H3B0_PORTR</name>
<dbReference type="EMBL" id="VSRR010021719">
    <property type="protein sequence ID" value="MPC64165.1"/>
    <property type="molecule type" value="Genomic_DNA"/>
</dbReference>
<accession>A0A5B7H3B0</accession>
<protein>
    <submittedName>
        <fullName evidence="2">Uncharacterized protein</fullName>
    </submittedName>
</protein>
<organism evidence="2 3">
    <name type="scientific">Portunus trituberculatus</name>
    <name type="common">Swimming crab</name>
    <name type="synonym">Neptunus trituberculatus</name>
    <dbReference type="NCBI Taxonomy" id="210409"/>
    <lineage>
        <taxon>Eukaryota</taxon>
        <taxon>Metazoa</taxon>
        <taxon>Ecdysozoa</taxon>
        <taxon>Arthropoda</taxon>
        <taxon>Crustacea</taxon>
        <taxon>Multicrustacea</taxon>
        <taxon>Malacostraca</taxon>
        <taxon>Eumalacostraca</taxon>
        <taxon>Eucarida</taxon>
        <taxon>Decapoda</taxon>
        <taxon>Pleocyemata</taxon>
        <taxon>Brachyura</taxon>
        <taxon>Eubrachyura</taxon>
        <taxon>Portunoidea</taxon>
        <taxon>Portunidae</taxon>
        <taxon>Portuninae</taxon>
        <taxon>Portunus</taxon>
    </lineage>
</organism>
<gene>
    <name evidence="2" type="ORF">E2C01_058276</name>
</gene>
<comment type="caution">
    <text evidence="2">The sequence shown here is derived from an EMBL/GenBank/DDBJ whole genome shotgun (WGS) entry which is preliminary data.</text>
</comment>
<keyword evidence="3" id="KW-1185">Reference proteome</keyword>